<evidence type="ECO:0000313" key="2">
    <source>
        <dbReference type="EMBL" id="NKI19473.1"/>
    </source>
</evidence>
<name>A0ABX1GM55_9GAMM</name>
<protein>
    <recommendedName>
        <fullName evidence="1">RiboL-PSP-HEPN domain-containing protein</fullName>
    </recommendedName>
</protein>
<sequence length="309" mass="34927">MPSAKTDFIERIRCLDASIETDAVQNRALTEREHNSIARMLRNGLAVVSFASLEDYIKKRSSEAMEEVSRCTIAFAELPEKLQRAATYEVLSALNYQLSLLDKDDRPAYIQDHALKISSTATPNYELSSHTFAHSQANISNTIIGDILKSFNVEDPWRQMSQISSNLGLTATLSLAEIFKSASLRRHKAAHVAGADTPPTDIKQFVKEAFAIAISFDALLSKAIHKLLENDDDFVRNGVKLNANDIEFRTIKFVDNKWKEYRGSSVRAFRTSNDFDLISREARRRANLSKELLVEFDETGLVRGWECQY</sequence>
<proteinExistence type="predicted"/>
<organism evidence="2 3">
    <name type="scientific">Spongiibacter thalassae</name>
    <dbReference type="NCBI Taxonomy" id="2721624"/>
    <lineage>
        <taxon>Bacteria</taxon>
        <taxon>Pseudomonadati</taxon>
        <taxon>Pseudomonadota</taxon>
        <taxon>Gammaproteobacteria</taxon>
        <taxon>Cellvibrionales</taxon>
        <taxon>Spongiibacteraceae</taxon>
        <taxon>Spongiibacter</taxon>
    </lineage>
</organism>
<keyword evidence="3" id="KW-1185">Reference proteome</keyword>
<evidence type="ECO:0000259" key="1">
    <source>
        <dbReference type="Pfam" id="PF18735"/>
    </source>
</evidence>
<dbReference type="EMBL" id="JAAWWK010000008">
    <property type="protein sequence ID" value="NKI19473.1"/>
    <property type="molecule type" value="Genomic_DNA"/>
</dbReference>
<reference evidence="2 3" key="1">
    <citation type="submission" date="2020-04" db="EMBL/GenBank/DDBJ databases">
        <authorList>
            <person name="Yoon J."/>
        </authorList>
    </citation>
    <scope>NUCLEOTIDE SEQUENCE [LARGE SCALE GENOMIC DNA]</scope>
    <source>
        <strain evidence="2 3">KMU-166</strain>
    </source>
</reference>
<dbReference type="Pfam" id="PF18735">
    <property type="entry name" value="HEPN_RiboL-PSP"/>
    <property type="match status" value="1"/>
</dbReference>
<gene>
    <name evidence="2" type="ORF">HCU74_18860</name>
</gene>
<accession>A0ABX1GM55</accession>
<dbReference type="RefSeq" id="WP_168451987.1">
    <property type="nucleotide sequence ID" value="NZ_JAAWWK010000008.1"/>
</dbReference>
<comment type="caution">
    <text evidence="2">The sequence shown here is derived from an EMBL/GenBank/DDBJ whole genome shotgun (WGS) entry which is preliminary data.</text>
</comment>
<feature type="domain" description="RiboL-PSP-HEPN" evidence="1">
    <location>
        <begin position="31"/>
        <end position="219"/>
    </location>
</feature>
<dbReference type="Proteomes" id="UP000765845">
    <property type="component" value="Unassembled WGS sequence"/>
</dbReference>
<evidence type="ECO:0000313" key="3">
    <source>
        <dbReference type="Proteomes" id="UP000765845"/>
    </source>
</evidence>
<dbReference type="InterPro" id="IPR041519">
    <property type="entry name" value="HEPN_RiboL-PSP"/>
</dbReference>